<dbReference type="SUPFAM" id="SSF53187">
    <property type="entry name" value="Zn-dependent exopeptidases"/>
    <property type="match status" value="1"/>
</dbReference>
<comment type="cofactor">
    <cofactor evidence="1">
        <name>Zn(2+)</name>
        <dbReference type="ChEBI" id="CHEBI:29105"/>
    </cofactor>
</comment>
<dbReference type="PROSITE" id="PS00758">
    <property type="entry name" value="ARGE_DAPE_CPG2_1"/>
    <property type="match status" value="1"/>
</dbReference>
<dbReference type="PANTHER" id="PTHR43808">
    <property type="entry name" value="ACETYLORNITHINE DEACETYLASE"/>
    <property type="match status" value="1"/>
</dbReference>
<comment type="caution">
    <text evidence="7">The sequence shown here is derived from an EMBL/GenBank/DDBJ whole genome shotgun (WGS) entry which is preliminary data.</text>
</comment>
<evidence type="ECO:0000256" key="4">
    <source>
        <dbReference type="ARBA" id="ARBA00022833"/>
    </source>
</evidence>
<dbReference type="InterPro" id="IPR011650">
    <property type="entry name" value="Peptidase_M20_dimer"/>
</dbReference>
<keyword evidence="2" id="KW-0479">Metal-binding</keyword>
<feature type="domain" description="Peptidase M20 dimerisation" evidence="6">
    <location>
        <begin position="157"/>
        <end position="253"/>
    </location>
</feature>
<accession>A0A9X3S3Y1</accession>
<dbReference type="InterPro" id="IPR001261">
    <property type="entry name" value="ArgE/DapE_CS"/>
</dbReference>
<dbReference type="GO" id="GO:0046872">
    <property type="term" value="F:metal ion binding"/>
    <property type="evidence" value="ECO:0007669"/>
    <property type="project" value="UniProtKB-KW"/>
</dbReference>
<dbReference type="SUPFAM" id="SSF55031">
    <property type="entry name" value="Bacterial exopeptidase dimerisation domain"/>
    <property type="match status" value="1"/>
</dbReference>
<dbReference type="GO" id="GO:0006526">
    <property type="term" value="P:L-arginine biosynthetic process"/>
    <property type="evidence" value="ECO:0007669"/>
    <property type="project" value="TreeGrafter"/>
</dbReference>
<dbReference type="InterPro" id="IPR002933">
    <property type="entry name" value="Peptidase_M20"/>
</dbReference>
<dbReference type="GO" id="GO:0009089">
    <property type="term" value="P:lysine biosynthetic process via diaminopimelate"/>
    <property type="evidence" value="ECO:0007669"/>
    <property type="project" value="UniProtKB-UniRule"/>
</dbReference>
<dbReference type="AlphaFoldDB" id="A0A9X3S3Y1"/>
<evidence type="ECO:0000256" key="5">
    <source>
        <dbReference type="NCBIfam" id="TIGR01900"/>
    </source>
</evidence>
<dbReference type="PANTHER" id="PTHR43808:SF31">
    <property type="entry name" value="N-ACETYL-L-CITRULLINE DEACETYLASE"/>
    <property type="match status" value="1"/>
</dbReference>
<dbReference type="RefSeq" id="WP_270044330.1">
    <property type="nucleotide sequence ID" value="NZ_JAPDOD010000041.1"/>
</dbReference>
<dbReference type="Pfam" id="PF01546">
    <property type="entry name" value="Peptidase_M20"/>
    <property type="match status" value="1"/>
</dbReference>
<dbReference type="InterPro" id="IPR010174">
    <property type="entry name" value="Succinyl-DAP_deSuclase_DapE"/>
</dbReference>
<proteinExistence type="predicted"/>
<organism evidence="7 8">
    <name type="scientific">Solirubrobacter ginsenosidimutans</name>
    <dbReference type="NCBI Taxonomy" id="490573"/>
    <lineage>
        <taxon>Bacteria</taxon>
        <taxon>Bacillati</taxon>
        <taxon>Actinomycetota</taxon>
        <taxon>Thermoleophilia</taxon>
        <taxon>Solirubrobacterales</taxon>
        <taxon>Solirubrobacteraceae</taxon>
        <taxon>Solirubrobacter</taxon>
    </lineage>
</organism>
<keyword evidence="3 7" id="KW-0378">Hydrolase</keyword>
<name>A0A9X3S3Y1_9ACTN</name>
<dbReference type="InterPro" id="IPR036264">
    <property type="entry name" value="Bact_exopeptidase_dim_dom"/>
</dbReference>
<dbReference type="GO" id="GO:0008777">
    <property type="term" value="F:acetylornithine deacetylase activity"/>
    <property type="evidence" value="ECO:0007669"/>
    <property type="project" value="TreeGrafter"/>
</dbReference>
<evidence type="ECO:0000313" key="7">
    <source>
        <dbReference type="EMBL" id="MDA0165074.1"/>
    </source>
</evidence>
<evidence type="ECO:0000256" key="3">
    <source>
        <dbReference type="ARBA" id="ARBA00022801"/>
    </source>
</evidence>
<dbReference type="EC" id="3.5.1.18" evidence="5"/>
<dbReference type="Pfam" id="PF07687">
    <property type="entry name" value="M20_dimer"/>
    <property type="match status" value="1"/>
</dbReference>
<keyword evidence="8" id="KW-1185">Reference proteome</keyword>
<dbReference type="GO" id="GO:0009014">
    <property type="term" value="F:succinyl-diaminopimelate desuccinylase activity"/>
    <property type="evidence" value="ECO:0007669"/>
    <property type="project" value="UniProtKB-UniRule"/>
</dbReference>
<dbReference type="NCBIfam" id="TIGR01900">
    <property type="entry name" value="dapE-gram_pos"/>
    <property type="match status" value="1"/>
</dbReference>
<sequence length="343" mass="36331">MPVAERLAARTLELIDIPSESHGEAALAAHIASVLRSGGAEVVDLGDSCVLAYPKDTRPRVLLAGHLDTVPAQDNLPGRIDETRVHGLGASDMQGALAVMLELVLAKAPYAALFFPREELPSTESALTPLLERETLDYDFAVVMEPTDNEIHAGCVGNINATWVFRGRSGHSARPWHADNAIHRAAIGIAALASAPILPVTFEGLTFYEAASVTRVDGGIAMNVIPETCTAHVNFRYAPGRTPEQAEDRLRELTSGLGELTITGNSGSGAVATDHPVARRLIEVGALRVAPKQAWTPVAEFAAAGYPAINLGPGAPAQAHRRDESIEIAALARSYEVLEALGR</sequence>
<protein>
    <recommendedName>
        <fullName evidence="5">Succinyl-diaminopimelate desuccinylase</fullName>
        <ecNumber evidence="5">3.5.1.18</ecNumber>
    </recommendedName>
</protein>
<gene>
    <name evidence="7" type="primary">dapE</name>
    <name evidence="7" type="ORF">OM076_32695</name>
</gene>
<keyword evidence="4" id="KW-0862">Zinc</keyword>
<evidence type="ECO:0000259" key="6">
    <source>
        <dbReference type="Pfam" id="PF07687"/>
    </source>
</evidence>
<evidence type="ECO:0000256" key="2">
    <source>
        <dbReference type="ARBA" id="ARBA00022723"/>
    </source>
</evidence>
<dbReference type="Gene3D" id="3.30.70.360">
    <property type="match status" value="1"/>
</dbReference>
<reference evidence="7" key="1">
    <citation type="submission" date="2022-10" db="EMBL/GenBank/DDBJ databases">
        <title>The WGS of Solirubrobacter ginsenosidimutans DSM 21036.</title>
        <authorList>
            <person name="Jiang Z."/>
        </authorList>
    </citation>
    <scope>NUCLEOTIDE SEQUENCE</scope>
    <source>
        <strain evidence="7">DSM 21036</strain>
    </source>
</reference>
<dbReference type="Proteomes" id="UP001149140">
    <property type="component" value="Unassembled WGS sequence"/>
</dbReference>
<evidence type="ECO:0000256" key="1">
    <source>
        <dbReference type="ARBA" id="ARBA00001947"/>
    </source>
</evidence>
<dbReference type="EMBL" id="JAPDOD010000041">
    <property type="protein sequence ID" value="MDA0165074.1"/>
    <property type="molecule type" value="Genomic_DNA"/>
</dbReference>
<evidence type="ECO:0000313" key="8">
    <source>
        <dbReference type="Proteomes" id="UP001149140"/>
    </source>
</evidence>
<dbReference type="InterPro" id="IPR050072">
    <property type="entry name" value="Peptidase_M20A"/>
</dbReference>
<dbReference type="Gene3D" id="3.40.630.10">
    <property type="entry name" value="Zn peptidases"/>
    <property type="match status" value="1"/>
</dbReference>